<proteinExistence type="predicted"/>
<organism evidence="2 3">
    <name type="scientific">Shouchella xiaoxiensis</name>
    <dbReference type="NCBI Taxonomy" id="766895"/>
    <lineage>
        <taxon>Bacteria</taxon>
        <taxon>Bacillati</taxon>
        <taxon>Bacillota</taxon>
        <taxon>Bacilli</taxon>
        <taxon>Bacillales</taxon>
        <taxon>Bacillaceae</taxon>
        <taxon>Shouchella</taxon>
    </lineage>
</organism>
<protein>
    <recommendedName>
        <fullName evidence="1">DUF3885 domain-containing protein</fullName>
    </recommendedName>
</protein>
<reference evidence="2" key="1">
    <citation type="submission" date="2021-01" db="EMBL/GenBank/DDBJ databases">
        <title>Genomic Encyclopedia of Type Strains, Phase IV (KMG-IV): sequencing the most valuable type-strain genomes for metagenomic binning, comparative biology and taxonomic classification.</title>
        <authorList>
            <person name="Goeker M."/>
        </authorList>
    </citation>
    <scope>NUCLEOTIDE SEQUENCE</scope>
    <source>
        <strain evidence="2">DSM 21943</strain>
    </source>
</reference>
<accession>A0ABS2SX82</accession>
<dbReference type="Proteomes" id="UP001179280">
    <property type="component" value="Unassembled WGS sequence"/>
</dbReference>
<evidence type="ECO:0000313" key="3">
    <source>
        <dbReference type="Proteomes" id="UP001179280"/>
    </source>
</evidence>
<name>A0ABS2SX82_9BACI</name>
<dbReference type="Pfam" id="PF13021">
    <property type="entry name" value="DUF3885"/>
    <property type="match status" value="1"/>
</dbReference>
<feature type="domain" description="DUF3885" evidence="1">
    <location>
        <begin position="4"/>
        <end position="211"/>
    </location>
</feature>
<dbReference type="EMBL" id="JAFBCV010000010">
    <property type="protein sequence ID" value="MBM7839806.1"/>
    <property type="molecule type" value="Genomic_DNA"/>
</dbReference>
<dbReference type="RefSeq" id="WP_204467025.1">
    <property type="nucleotide sequence ID" value="NZ_JAFBCV010000010.1"/>
</dbReference>
<sequence>MNVQTFLETHFPTVKLTSSLTEQWNEGIHFSLGQGMYQFKDNGELDPAYFKTVSQQAYTLFNELVDEGDHLFLVAHLYKAKDQEKRLRKTKVFHTYVKNRQELKHVRVKTEPYPYEIDDGKSYEMQQFSLRCKRGDLRMKPLLQAICHEDFPSLKPRLEGYVTGYPDVWFINETKKRIFHLYDDRGCEIIAHDEQEIRTLYHKYREWLDPYE</sequence>
<evidence type="ECO:0000313" key="2">
    <source>
        <dbReference type="EMBL" id="MBM7839806.1"/>
    </source>
</evidence>
<comment type="caution">
    <text evidence="2">The sequence shown here is derived from an EMBL/GenBank/DDBJ whole genome shotgun (WGS) entry which is preliminary data.</text>
</comment>
<dbReference type="InterPro" id="IPR024976">
    <property type="entry name" value="DUF3885"/>
</dbReference>
<gene>
    <name evidence="2" type="ORF">JOC54_003086</name>
</gene>
<keyword evidence="3" id="KW-1185">Reference proteome</keyword>
<evidence type="ECO:0000259" key="1">
    <source>
        <dbReference type="Pfam" id="PF13021"/>
    </source>
</evidence>